<evidence type="ECO:0000313" key="8">
    <source>
        <dbReference type="EMBL" id="CAG5106680.1"/>
    </source>
</evidence>
<organism evidence="8 9">
    <name type="scientific">Oikopleura dioica</name>
    <name type="common">Tunicate</name>
    <dbReference type="NCBI Taxonomy" id="34765"/>
    <lineage>
        <taxon>Eukaryota</taxon>
        <taxon>Metazoa</taxon>
        <taxon>Chordata</taxon>
        <taxon>Tunicata</taxon>
        <taxon>Appendicularia</taxon>
        <taxon>Copelata</taxon>
        <taxon>Oikopleuridae</taxon>
        <taxon>Oikopleura</taxon>
    </lineage>
</organism>
<dbReference type="Proteomes" id="UP001158576">
    <property type="component" value="Chromosome 1"/>
</dbReference>
<sequence length="202" mass="22404">MSDEKRPSKMERKNSIVGESLYRILDIDKKSDQDQIKKAYRKKALRLHPDKNPGNPEAAEQFKEVNRAHKILSDVQLRDIYDKYGSMGLELAEQIGAENVAMVMRFQTPAAKIGMLLTFVLTGCCCGCCFCCFFCCGCCFGRCKPKDVDDEEFGDLIPEDDEEAGAGYTSYQQSSDTPITTQPPAPEAETNKPAEPIALGPS</sequence>
<keyword evidence="4" id="KW-0143">Chaperone</keyword>
<evidence type="ECO:0000256" key="2">
    <source>
        <dbReference type="ARBA" id="ARBA00023136"/>
    </source>
</evidence>
<evidence type="ECO:0000256" key="1">
    <source>
        <dbReference type="ARBA" id="ARBA00004635"/>
    </source>
</evidence>
<dbReference type="SUPFAM" id="SSF46565">
    <property type="entry name" value="Chaperone J-domain"/>
    <property type="match status" value="1"/>
</dbReference>
<dbReference type="InterPro" id="IPR036869">
    <property type="entry name" value="J_dom_sf"/>
</dbReference>
<evidence type="ECO:0000256" key="6">
    <source>
        <dbReference type="SAM" id="MobiDB-lite"/>
    </source>
</evidence>
<dbReference type="PRINTS" id="PR00625">
    <property type="entry name" value="JDOMAIN"/>
</dbReference>
<dbReference type="PANTHER" id="PTHR44027:SF7">
    <property type="entry name" value="DNAJ HOMOLOG SUBFAMILY C MEMBER 5 HOMOLOG"/>
    <property type="match status" value="1"/>
</dbReference>
<reference evidence="8 9" key="1">
    <citation type="submission" date="2021-04" db="EMBL/GenBank/DDBJ databases">
        <authorList>
            <person name="Bliznina A."/>
        </authorList>
    </citation>
    <scope>NUCLEOTIDE SEQUENCE [LARGE SCALE GENOMIC DNA]</scope>
</reference>
<dbReference type="InterPro" id="IPR051434">
    <property type="entry name" value="DnaJ_C_subfamily_member5"/>
</dbReference>
<keyword evidence="2" id="KW-0472">Membrane</keyword>
<accession>A0ABN7T1U6</accession>
<name>A0ABN7T1U6_OIKDI</name>
<gene>
    <name evidence="8" type="ORF">OKIOD_LOCUS11717</name>
</gene>
<feature type="compositionally biased region" description="Polar residues" evidence="6">
    <location>
        <begin position="169"/>
        <end position="180"/>
    </location>
</feature>
<evidence type="ECO:0000313" key="9">
    <source>
        <dbReference type="Proteomes" id="UP001158576"/>
    </source>
</evidence>
<dbReference type="PANTHER" id="PTHR44027">
    <property type="entry name" value="DNAJ HOMOLOG SUBFAMILY C MEMBER 5 HOMOLOG"/>
    <property type="match status" value="1"/>
</dbReference>
<protein>
    <submittedName>
        <fullName evidence="8">Oidioi.mRNA.OKI2018_I69.chr1.g2952.t1.cds</fullName>
    </submittedName>
</protein>
<dbReference type="EMBL" id="OU015566">
    <property type="protein sequence ID" value="CAG5106680.1"/>
    <property type="molecule type" value="Genomic_DNA"/>
</dbReference>
<dbReference type="Pfam" id="PF00226">
    <property type="entry name" value="DnaJ"/>
    <property type="match status" value="1"/>
</dbReference>
<keyword evidence="3" id="KW-0564">Palmitate</keyword>
<evidence type="ECO:0000256" key="4">
    <source>
        <dbReference type="ARBA" id="ARBA00023186"/>
    </source>
</evidence>
<evidence type="ECO:0000259" key="7">
    <source>
        <dbReference type="SMART" id="SM00271"/>
    </source>
</evidence>
<feature type="region of interest" description="Disordered" evidence="6">
    <location>
        <begin position="154"/>
        <end position="202"/>
    </location>
</feature>
<evidence type="ECO:0000256" key="5">
    <source>
        <dbReference type="ARBA" id="ARBA00023288"/>
    </source>
</evidence>
<keyword evidence="9" id="KW-1185">Reference proteome</keyword>
<dbReference type="Gene3D" id="1.10.287.110">
    <property type="entry name" value="DnaJ domain"/>
    <property type="match status" value="1"/>
</dbReference>
<feature type="domain" description="J" evidence="7">
    <location>
        <begin position="19"/>
        <end position="77"/>
    </location>
</feature>
<proteinExistence type="predicted"/>
<evidence type="ECO:0000256" key="3">
    <source>
        <dbReference type="ARBA" id="ARBA00023139"/>
    </source>
</evidence>
<comment type="subcellular location">
    <subcellularLocation>
        <location evidence="1">Membrane</location>
        <topology evidence="1">Lipid-anchor</topology>
    </subcellularLocation>
</comment>
<keyword evidence="5" id="KW-0449">Lipoprotein</keyword>
<dbReference type="CDD" id="cd06257">
    <property type="entry name" value="DnaJ"/>
    <property type="match status" value="1"/>
</dbReference>
<dbReference type="InterPro" id="IPR001623">
    <property type="entry name" value="DnaJ_domain"/>
</dbReference>
<dbReference type="SMART" id="SM00271">
    <property type="entry name" value="DnaJ"/>
    <property type="match status" value="1"/>
</dbReference>
<feature type="compositionally biased region" description="Acidic residues" evidence="6">
    <location>
        <begin position="154"/>
        <end position="164"/>
    </location>
</feature>